<reference evidence="9 10" key="1">
    <citation type="journal article" date="2013" name="Fungal Biol.">
        <title>Analysis of microsatellite markers in the genome of the plant pathogen Ceratocystis fimbriata.</title>
        <authorList>
            <person name="Simpson M.C."/>
            <person name="Wilken P.M."/>
            <person name="Coetzee M.P."/>
            <person name="Wingfield M.J."/>
            <person name="Wingfield B.D."/>
        </authorList>
    </citation>
    <scope>NUCLEOTIDE SEQUENCE [LARGE SCALE GENOMIC DNA]</scope>
    <source>
        <strain evidence="9 10">CBS 114723</strain>
    </source>
</reference>
<protein>
    <submittedName>
        <fullName evidence="9">Peroxisomal coenzyme A diphosphatase 1, peroxisomal</fullName>
    </submittedName>
</protein>
<dbReference type="Pfam" id="PF00293">
    <property type="entry name" value="NUDIX"/>
    <property type="match status" value="1"/>
</dbReference>
<feature type="region of interest" description="Disordered" evidence="7">
    <location>
        <begin position="438"/>
        <end position="464"/>
    </location>
</feature>
<proteinExistence type="predicted"/>
<dbReference type="GO" id="GO:0015938">
    <property type="term" value="P:coenzyme A catabolic process"/>
    <property type="evidence" value="ECO:0007669"/>
    <property type="project" value="TreeGrafter"/>
</dbReference>
<evidence type="ECO:0000256" key="2">
    <source>
        <dbReference type="ARBA" id="ARBA00001946"/>
    </source>
</evidence>
<evidence type="ECO:0000256" key="6">
    <source>
        <dbReference type="ARBA" id="ARBA00023211"/>
    </source>
</evidence>
<evidence type="ECO:0000313" key="10">
    <source>
        <dbReference type="Proteomes" id="UP000222788"/>
    </source>
</evidence>
<comment type="cofactor">
    <cofactor evidence="1">
        <name>Mn(2+)</name>
        <dbReference type="ChEBI" id="CHEBI:29035"/>
    </cofactor>
</comment>
<evidence type="ECO:0000256" key="7">
    <source>
        <dbReference type="SAM" id="MobiDB-lite"/>
    </source>
</evidence>
<accession>A0A2C5X5J0</accession>
<keyword evidence="5" id="KW-0460">Magnesium</keyword>
<evidence type="ECO:0000313" key="9">
    <source>
        <dbReference type="EMBL" id="PHH53313.1"/>
    </source>
</evidence>
<dbReference type="EMBL" id="APWK03000045">
    <property type="protein sequence ID" value="PHH53313.1"/>
    <property type="molecule type" value="Genomic_DNA"/>
</dbReference>
<organism evidence="9 10">
    <name type="scientific">Ceratocystis fimbriata CBS 114723</name>
    <dbReference type="NCBI Taxonomy" id="1035309"/>
    <lineage>
        <taxon>Eukaryota</taxon>
        <taxon>Fungi</taxon>
        <taxon>Dikarya</taxon>
        <taxon>Ascomycota</taxon>
        <taxon>Pezizomycotina</taxon>
        <taxon>Sordariomycetes</taxon>
        <taxon>Hypocreomycetidae</taxon>
        <taxon>Microascales</taxon>
        <taxon>Ceratocystidaceae</taxon>
        <taxon>Ceratocystis</taxon>
    </lineage>
</organism>
<feature type="region of interest" description="Disordered" evidence="7">
    <location>
        <begin position="1"/>
        <end position="91"/>
    </location>
</feature>
<name>A0A2C5X5J0_9PEZI</name>
<sequence>MGQTTVPAPSAAAEVAASEAEVVASPFASKETPKHQGAGDVLAPSSDKSYGKSQEYLFTGASSSHVQELNKKEQVDEDTEDDKERESYKHQVDLEAITSPKGSSESSEYWDPHSMSPLSTKSLAAVARLRQYRPPAFPLWNQLPASRRAAVLILLYPDRVGDLRVVLTMRASGMRNFGGHAAFPGGKADTTSESPYEIARREAWEEIGLPETNDLLPKNYDIEFLCHLPHSLARTDVVVRPCVALLNRRPPPPASSSTEAVARSLSSASQAAVSYTLRPTPSAGEVAAVFSGPFHNFLLSHDETPSPALSTRARLPPGPWYEGGWGEHVSGAPWRIHNFYVPITNQRVTKPAPVPVPSMQKWRETVRRPDVLEEHWGRYKVWGFTAKILVEAARVAYDESPQKHLEAADHLGDEALVLDAASMGRFYDRKRQSESLVGAQPGLRGNSHMLRDWRDRTGGQEAKM</sequence>
<reference evidence="9 10" key="2">
    <citation type="journal article" date="2013" name="IMA Fungus">
        <title>IMA Genome-F 1: Ceratocystis fimbriata: Draft nuclear genome sequence for the plant pathogen, Ceratocystis fimbriata.</title>
        <authorList>
            <person name="Wilken P.M."/>
            <person name="Steenkamp E.T."/>
            <person name="Wingfield M.J."/>
            <person name="de Beer Z.W."/>
            <person name="Wingfield B.D."/>
        </authorList>
    </citation>
    <scope>NUCLEOTIDE SEQUENCE [LARGE SCALE GENOMIC DNA]</scope>
    <source>
        <strain evidence="9 10">CBS 114723</strain>
    </source>
</reference>
<evidence type="ECO:0000256" key="1">
    <source>
        <dbReference type="ARBA" id="ARBA00001936"/>
    </source>
</evidence>
<feature type="compositionally biased region" description="Basic and acidic residues" evidence="7">
    <location>
        <begin position="82"/>
        <end position="91"/>
    </location>
</feature>
<dbReference type="STRING" id="1035309.A0A2C5X5J0"/>
<dbReference type="GO" id="GO:0046872">
    <property type="term" value="F:metal ion binding"/>
    <property type="evidence" value="ECO:0007669"/>
    <property type="project" value="UniProtKB-KW"/>
</dbReference>
<keyword evidence="6" id="KW-0464">Manganese</keyword>
<evidence type="ECO:0000256" key="3">
    <source>
        <dbReference type="ARBA" id="ARBA00022723"/>
    </source>
</evidence>
<dbReference type="SUPFAM" id="SSF55811">
    <property type="entry name" value="Nudix"/>
    <property type="match status" value="1"/>
</dbReference>
<feature type="compositionally biased region" description="Basic and acidic residues" evidence="7">
    <location>
        <begin position="449"/>
        <end position="464"/>
    </location>
</feature>
<dbReference type="GO" id="GO:0010945">
    <property type="term" value="F:coenzyme A diphosphatase activity"/>
    <property type="evidence" value="ECO:0007669"/>
    <property type="project" value="InterPro"/>
</dbReference>
<dbReference type="CDD" id="cd03426">
    <property type="entry name" value="NUDIX_CoAse_Nudt7"/>
    <property type="match status" value="1"/>
</dbReference>
<keyword evidence="4" id="KW-0378">Hydrolase</keyword>
<keyword evidence="3" id="KW-0479">Metal-binding</keyword>
<comment type="cofactor">
    <cofactor evidence="2">
        <name>Mg(2+)</name>
        <dbReference type="ChEBI" id="CHEBI:18420"/>
    </cofactor>
</comment>
<feature type="compositionally biased region" description="Low complexity" evidence="7">
    <location>
        <begin position="1"/>
        <end position="29"/>
    </location>
</feature>
<dbReference type="InterPro" id="IPR015797">
    <property type="entry name" value="NUDIX_hydrolase-like_dom_sf"/>
</dbReference>
<dbReference type="InterPro" id="IPR045121">
    <property type="entry name" value="CoAse"/>
</dbReference>
<dbReference type="InterPro" id="IPR000086">
    <property type="entry name" value="NUDIX_hydrolase_dom"/>
</dbReference>
<keyword evidence="10" id="KW-1185">Reference proteome</keyword>
<dbReference type="Gene3D" id="3.90.79.10">
    <property type="entry name" value="Nucleoside Triphosphate Pyrophosphohydrolase"/>
    <property type="match status" value="1"/>
</dbReference>
<feature type="domain" description="Nudix hydrolase" evidence="8">
    <location>
        <begin position="146"/>
        <end position="285"/>
    </location>
</feature>
<dbReference type="PANTHER" id="PTHR12992">
    <property type="entry name" value="NUDIX HYDROLASE"/>
    <property type="match status" value="1"/>
</dbReference>
<evidence type="ECO:0000256" key="4">
    <source>
        <dbReference type="ARBA" id="ARBA00022801"/>
    </source>
</evidence>
<evidence type="ECO:0000256" key="5">
    <source>
        <dbReference type="ARBA" id="ARBA00022842"/>
    </source>
</evidence>
<gene>
    <name evidence="9" type="primary">PCD1</name>
    <name evidence="9" type="ORF">CFIMG_002071RA</name>
</gene>
<evidence type="ECO:0000259" key="8">
    <source>
        <dbReference type="PROSITE" id="PS51462"/>
    </source>
</evidence>
<dbReference type="PANTHER" id="PTHR12992:SF24">
    <property type="entry name" value="PEROXISOMAL COENZYME A DIPHOSPHATASE NUDT7"/>
    <property type="match status" value="1"/>
</dbReference>
<comment type="caution">
    <text evidence="9">The sequence shown here is derived from an EMBL/GenBank/DDBJ whole genome shotgun (WGS) entry which is preliminary data.</text>
</comment>
<dbReference type="OrthoDB" id="206213at2759"/>
<dbReference type="Proteomes" id="UP000222788">
    <property type="component" value="Unassembled WGS sequence"/>
</dbReference>
<dbReference type="AlphaFoldDB" id="A0A2C5X5J0"/>
<dbReference type="PROSITE" id="PS51462">
    <property type="entry name" value="NUDIX"/>
    <property type="match status" value="1"/>
</dbReference>